<organism evidence="1 2">
    <name type="scientific">Sinorhizobium alkalisoli</name>
    <dbReference type="NCBI Taxonomy" id="1752398"/>
    <lineage>
        <taxon>Bacteria</taxon>
        <taxon>Pseudomonadati</taxon>
        <taxon>Pseudomonadota</taxon>
        <taxon>Alphaproteobacteria</taxon>
        <taxon>Hyphomicrobiales</taxon>
        <taxon>Rhizobiaceae</taxon>
        <taxon>Sinorhizobium/Ensifer group</taxon>
        <taxon>Sinorhizobium</taxon>
    </lineage>
</organism>
<dbReference type="RefSeq" id="WP_069456550.1">
    <property type="nucleotide sequence ID" value="NZ_LYBW01000029.1"/>
</dbReference>
<dbReference type="EMBL" id="LYBW01000029">
    <property type="protein sequence ID" value="ODR93231.1"/>
    <property type="molecule type" value="Genomic_DNA"/>
</dbReference>
<protein>
    <submittedName>
        <fullName evidence="1">Uncharacterized protein</fullName>
    </submittedName>
</protein>
<dbReference type="AlphaFoldDB" id="A0A1E3VIW5"/>
<dbReference type="OrthoDB" id="7774794at2"/>
<evidence type="ECO:0000313" key="1">
    <source>
        <dbReference type="EMBL" id="ODR93231.1"/>
    </source>
</evidence>
<comment type="caution">
    <text evidence="1">The sequence shown here is derived from an EMBL/GenBank/DDBJ whole genome shotgun (WGS) entry which is preliminary data.</text>
</comment>
<keyword evidence="2" id="KW-1185">Reference proteome</keyword>
<accession>A0A1E3VIW5</accession>
<dbReference type="Proteomes" id="UP000094342">
    <property type="component" value="Unassembled WGS sequence"/>
</dbReference>
<name>A0A1E3VIW5_9HYPH</name>
<reference evidence="2" key="1">
    <citation type="submission" date="2016-05" db="EMBL/GenBank/DDBJ databases">
        <authorList>
            <person name="Li Y."/>
        </authorList>
    </citation>
    <scope>NUCLEOTIDE SEQUENCE [LARGE SCALE GENOMIC DNA]</scope>
    <source>
        <strain evidence="2">YIC4027</strain>
    </source>
</reference>
<gene>
    <name evidence="1" type="ORF">A8M32_00965</name>
</gene>
<evidence type="ECO:0000313" key="2">
    <source>
        <dbReference type="Proteomes" id="UP000094342"/>
    </source>
</evidence>
<sequence length="81" mass="9233">MTKLSSHVFEERAERQRECERALNCEFETLTRWAESAGWSWEEIALALMELVEQYVLATACTSTIAQDSAAVRPSKSKTLH</sequence>
<proteinExistence type="predicted"/>